<name>A0A6M1REB2_9ACTN</name>
<feature type="compositionally biased region" description="Low complexity" evidence="1">
    <location>
        <begin position="391"/>
        <end position="405"/>
    </location>
</feature>
<keyword evidence="2" id="KW-0472">Membrane</keyword>
<dbReference type="Pfam" id="PF11382">
    <property type="entry name" value="MctB"/>
    <property type="match status" value="1"/>
</dbReference>
<evidence type="ECO:0000313" key="4">
    <source>
        <dbReference type="Proteomes" id="UP000483261"/>
    </source>
</evidence>
<dbReference type="GO" id="GO:0016020">
    <property type="term" value="C:membrane"/>
    <property type="evidence" value="ECO:0007669"/>
    <property type="project" value="InterPro"/>
</dbReference>
<comment type="caution">
    <text evidence="3">The sequence shown here is derived from an EMBL/GenBank/DDBJ whole genome shotgun (WGS) entry which is preliminary data.</text>
</comment>
<keyword evidence="2" id="KW-0812">Transmembrane</keyword>
<evidence type="ECO:0000256" key="1">
    <source>
        <dbReference type="SAM" id="MobiDB-lite"/>
    </source>
</evidence>
<evidence type="ECO:0000313" key="3">
    <source>
        <dbReference type="EMBL" id="NGN94607.1"/>
    </source>
</evidence>
<feature type="transmembrane region" description="Helical" evidence="2">
    <location>
        <begin position="351"/>
        <end position="372"/>
    </location>
</feature>
<keyword evidence="2" id="KW-1133">Transmembrane helix</keyword>
<dbReference type="InterPro" id="IPR047795">
    <property type="entry name" value="Put_SteA-like"/>
</dbReference>
<protein>
    <submittedName>
        <fullName evidence="3">Copper transporter</fullName>
    </submittedName>
</protein>
<dbReference type="AlphaFoldDB" id="A0A6M1REB2"/>
<dbReference type="GO" id="GO:0055070">
    <property type="term" value="P:copper ion homeostasis"/>
    <property type="evidence" value="ECO:0007669"/>
    <property type="project" value="InterPro"/>
</dbReference>
<keyword evidence="4" id="KW-1185">Reference proteome</keyword>
<dbReference type="EMBL" id="JAALAA010000015">
    <property type="protein sequence ID" value="NGN94607.1"/>
    <property type="molecule type" value="Genomic_DNA"/>
</dbReference>
<gene>
    <name evidence="3" type="ORF">G5C66_17915</name>
</gene>
<evidence type="ECO:0000256" key="2">
    <source>
        <dbReference type="SAM" id="Phobius"/>
    </source>
</evidence>
<organism evidence="3 4">
    <name type="scientific">Nocardioides turkmenicus</name>
    <dbReference type="NCBI Taxonomy" id="2711220"/>
    <lineage>
        <taxon>Bacteria</taxon>
        <taxon>Bacillati</taxon>
        <taxon>Actinomycetota</taxon>
        <taxon>Actinomycetes</taxon>
        <taxon>Propionibacteriales</taxon>
        <taxon>Nocardioidaceae</taxon>
        <taxon>Nocardioides</taxon>
    </lineage>
</organism>
<sequence length="643" mass="67072">MRLPTRQIPSVLPGIRGTLRSGRPTRALIPRLKEGDIAVIDHVDLDRSTALAIAAKGVIAVVNAQPMVSGRYPNRGPQTLADAGIVLIDKIGEAGLEKLVDGRKARILDGDIFDGEQLLTSGRALDQESLEADLEKAKRGLSSHLELFTHNSSELLKREEEVLLHGNGVPPLDTPLAGRPVVVVADHPDLGRLLGDLKSFLREQRPAIIAVGSAAKRLTKKQVRHAVLVLGPDTDTYPEPKVLTSAAEVVLAPGGSASENAAELLDRVGVQPKRFESSLAPEDAALLVAYTQHPSLVVGAGLSTTLTDFLEDQRPGLAGTYLTRLALGPTLVDASAVPAVRRKERRSRRMVLPVLAAVTALAIGVPAGFWAADHDLPEIGWGVGRQAGDEAAASATTSQSGSTKATKPRQSAEAKFVAEAGDTLLPGKLTGQKVAVLTLPGADPKTVDALTGNIEKAGGATTGVLDVRPNLLDPDRKQYVDSLATQLVKQLGRGDAGQATYQRMGQVIGETYAGAKPPAEFDQPAKTAAVALLTGDLVKAQGRPTGPADLVLVVLGEDSDDTTAVEGLVEGLGATTKGLVVGATADSHDLETLRANDWPGWFASVDGIDTATGQVAAPLVLARQTSRQGGDFGASGFGGLLND</sequence>
<feature type="region of interest" description="Disordered" evidence="1">
    <location>
        <begin position="390"/>
        <end position="411"/>
    </location>
</feature>
<dbReference type="RefSeq" id="WP_165112312.1">
    <property type="nucleotide sequence ID" value="NZ_JAALAA010000015.1"/>
</dbReference>
<dbReference type="NCBIfam" id="NF040608">
    <property type="entry name" value="division_SteA"/>
    <property type="match status" value="1"/>
</dbReference>
<dbReference type="InterPro" id="IPR021522">
    <property type="entry name" value="MctB"/>
</dbReference>
<proteinExistence type="predicted"/>
<reference evidence="3 4" key="1">
    <citation type="submission" date="2020-02" db="EMBL/GenBank/DDBJ databases">
        <title>Whole-genome analyses of novel actinobacteria.</title>
        <authorList>
            <person name="Sahin N."/>
        </authorList>
    </citation>
    <scope>NUCLEOTIDE SEQUENCE [LARGE SCALE GENOMIC DNA]</scope>
    <source>
        <strain evidence="3 4">KC13</strain>
    </source>
</reference>
<dbReference type="Proteomes" id="UP000483261">
    <property type="component" value="Unassembled WGS sequence"/>
</dbReference>
<accession>A0A6M1REB2</accession>